<keyword evidence="2" id="KW-0812">Transmembrane</keyword>
<feature type="transmembrane region" description="Helical" evidence="2">
    <location>
        <begin position="83"/>
        <end position="103"/>
    </location>
</feature>
<keyword evidence="2" id="KW-0472">Membrane</keyword>
<protein>
    <submittedName>
        <fullName evidence="3">Uncharacterized protein</fullName>
    </submittedName>
</protein>
<feature type="region of interest" description="Disordered" evidence="1">
    <location>
        <begin position="214"/>
        <end position="249"/>
    </location>
</feature>
<accession>A0AAW2LAK4</accession>
<proteinExistence type="predicted"/>
<name>A0AAW2LAK4_SESRA</name>
<feature type="transmembrane region" description="Helical" evidence="2">
    <location>
        <begin position="49"/>
        <end position="71"/>
    </location>
</feature>
<reference evidence="3" key="1">
    <citation type="submission" date="2020-06" db="EMBL/GenBank/DDBJ databases">
        <authorList>
            <person name="Li T."/>
            <person name="Hu X."/>
            <person name="Zhang T."/>
            <person name="Song X."/>
            <person name="Zhang H."/>
            <person name="Dai N."/>
            <person name="Sheng W."/>
            <person name="Hou X."/>
            <person name="Wei L."/>
        </authorList>
    </citation>
    <scope>NUCLEOTIDE SEQUENCE</scope>
    <source>
        <strain evidence="3">G02</strain>
        <tissue evidence="3">Leaf</tissue>
    </source>
</reference>
<feature type="compositionally biased region" description="Polar residues" evidence="1">
    <location>
        <begin position="214"/>
        <end position="235"/>
    </location>
</feature>
<reference evidence="3" key="2">
    <citation type="journal article" date="2024" name="Plant">
        <title>Genomic evolution and insights into agronomic trait innovations of Sesamum species.</title>
        <authorList>
            <person name="Miao H."/>
            <person name="Wang L."/>
            <person name="Qu L."/>
            <person name="Liu H."/>
            <person name="Sun Y."/>
            <person name="Le M."/>
            <person name="Wang Q."/>
            <person name="Wei S."/>
            <person name="Zheng Y."/>
            <person name="Lin W."/>
            <person name="Duan Y."/>
            <person name="Cao H."/>
            <person name="Xiong S."/>
            <person name="Wang X."/>
            <person name="Wei L."/>
            <person name="Li C."/>
            <person name="Ma Q."/>
            <person name="Ju M."/>
            <person name="Zhao R."/>
            <person name="Li G."/>
            <person name="Mu C."/>
            <person name="Tian Q."/>
            <person name="Mei H."/>
            <person name="Zhang T."/>
            <person name="Gao T."/>
            <person name="Zhang H."/>
        </authorList>
    </citation>
    <scope>NUCLEOTIDE SEQUENCE</scope>
    <source>
        <strain evidence="3">G02</strain>
    </source>
</reference>
<dbReference type="AlphaFoldDB" id="A0AAW2LAK4"/>
<comment type="caution">
    <text evidence="3">The sequence shown here is derived from an EMBL/GenBank/DDBJ whole genome shotgun (WGS) entry which is preliminary data.</text>
</comment>
<organism evidence="3">
    <name type="scientific">Sesamum radiatum</name>
    <name type="common">Black benniseed</name>
    <dbReference type="NCBI Taxonomy" id="300843"/>
    <lineage>
        <taxon>Eukaryota</taxon>
        <taxon>Viridiplantae</taxon>
        <taxon>Streptophyta</taxon>
        <taxon>Embryophyta</taxon>
        <taxon>Tracheophyta</taxon>
        <taxon>Spermatophyta</taxon>
        <taxon>Magnoliopsida</taxon>
        <taxon>eudicotyledons</taxon>
        <taxon>Gunneridae</taxon>
        <taxon>Pentapetalae</taxon>
        <taxon>asterids</taxon>
        <taxon>lamiids</taxon>
        <taxon>Lamiales</taxon>
        <taxon>Pedaliaceae</taxon>
        <taxon>Sesamum</taxon>
    </lineage>
</organism>
<keyword evidence="2" id="KW-1133">Transmembrane helix</keyword>
<evidence type="ECO:0000256" key="1">
    <source>
        <dbReference type="SAM" id="MobiDB-lite"/>
    </source>
</evidence>
<evidence type="ECO:0000313" key="3">
    <source>
        <dbReference type="EMBL" id="KAL0315657.1"/>
    </source>
</evidence>
<dbReference type="EMBL" id="JACGWJ010000025">
    <property type="protein sequence ID" value="KAL0315657.1"/>
    <property type="molecule type" value="Genomic_DNA"/>
</dbReference>
<gene>
    <name evidence="3" type="ORF">Sradi_5443900</name>
</gene>
<sequence>MKEVQGFHLHRRRLRRHEKGKRAVQISLSSHREGLGLPSLRRSGCIVNWAPIIFLQFITLMPPVSASFNLLNKTAGGYQAADGLLVVLFVVVPFFVILTFLWLSGPPCRHVSVSDSYHVIIIVSLSYLLSLEKDWILELIINPKSEPRKFASDSKTSRRIGIIFSLMGLPDLDRTNIRYGDTQSSSTISRWHPGNAGMGTQHFAEPSLTTRPFFQPTIEGSINNKNKQDGNNPMGSSSQNTDSSSSEDIDLELRLSL</sequence>
<evidence type="ECO:0000256" key="2">
    <source>
        <dbReference type="SAM" id="Phobius"/>
    </source>
</evidence>